<gene>
    <name evidence="2" type="ORF">SSOG_09196</name>
</gene>
<dbReference type="HOGENOM" id="CLU_465075_0_0_11"/>
<feature type="coiled-coil region" evidence="1">
    <location>
        <begin position="21"/>
        <end position="48"/>
    </location>
</feature>
<keyword evidence="1" id="KW-0175">Coiled coil</keyword>
<proteinExistence type="predicted"/>
<dbReference type="Proteomes" id="UP000003963">
    <property type="component" value="Unassembled WGS sequence"/>
</dbReference>
<name>D9WX54_9ACTN</name>
<keyword evidence="3" id="KW-1185">Reference proteome</keyword>
<reference evidence="2 3" key="1">
    <citation type="submission" date="2009-02" db="EMBL/GenBank/DDBJ databases">
        <title>Annotation of Streptomyces hygroscopicus strain ATCC 53653.</title>
        <authorList>
            <consortium name="The Broad Institute Genome Sequencing Platform"/>
            <consortium name="Broad Institute Microbial Sequencing Center"/>
            <person name="Fischbach M."/>
            <person name="Godfrey P."/>
            <person name="Ward D."/>
            <person name="Young S."/>
            <person name="Zeng Q."/>
            <person name="Koehrsen M."/>
            <person name="Alvarado L."/>
            <person name="Berlin A.M."/>
            <person name="Bochicchio J."/>
            <person name="Borenstein D."/>
            <person name="Chapman S.B."/>
            <person name="Chen Z."/>
            <person name="Engels R."/>
            <person name="Freedman E."/>
            <person name="Gellesch M."/>
            <person name="Goldberg J."/>
            <person name="Griggs A."/>
            <person name="Gujja S."/>
            <person name="Heilman E.R."/>
            <person name="Heiman D.I."/>
            <person name="Hepburn T.A."/>
            <person name="Howarth C."/>
            <person name="Jen D."/>
            <person name="Larson L."/>
            <person name="Lewis B."/>
            <person name="Mehta T."/>
            <person name="Park D."/>
            <person name="Pearson M."/>
            <person name="Richards J."/>
            <person name="Roberts A."/>
            <person name="Saif S."/>
            <person name="Shea T.D."/>
            <person name="Shenoy N."/>
            <person name="Sisk P."/>
            <person name="Stolte C."/>
            <person name="Sykes S.N."/>
            <person name="Thomson T."/>
            <person name="Walk T."/>
            <person name="White J."/>
            <person name="Yandava C."/>
            <person name="Straight P."/>
            <person name="Clardy J."/>
            <person name="Hung D."/>
            <person name="Kolter R."/>
            <person name="Mekalanos J."/>
            <person name="Walker S."/>
            <person name="Walsh C.T."/>
            <person name="Wieland-Brown L.C."/>
            <person name="Haas B."/>
            <person name="Nusbaum C."/>
            <person name="Birren B."/>
        </authorList>
    </citation>
    <scope>NUCLEOTIDE SEQUENCE [LARGE SCALE GENOMIC DNA]</scope>
    <source>
        <strain evidence="2 3">ATCC 53653</strain>
    </source>
</reference>
<dbReference type="EMBL" id="GG657755">
    <property type="protein sequence ID" value="EFL29482.1"/>
    <property type="molecule type" value="Genomic_DNA"/>
</dbReference>
<evidence type="ECO:0000256" key="1">
    <source>
        <dbReference type="SAM" id="Coils"/>
    </source>
</evidence>
<accession>D9WX54</accession>
<dbReference type="STRING" id="457427.SSOG_09196"/>
<feature type="non-terminal residue" evidence="2">
    <location>
        <position position="587"/>
    </location>
</feature>
<dbReference type="AlphaFoldDB" id="D9WX54"/>
<protein>
    <submittedName>
        <fullName evidence="2">LigA protein</fullName>
    </submittedName>
</protein>
<evidence type="ECO:0000313" key="3">
    <source>
        <dbReference type="Proteomes" id="UP000003963"/>
    </source>
</evidence>
<evidence type="ECO:0000313" key="2">
    <source>
        <dbReference type="EMBL" id="EFL29482.1"/>
    </source>
</evidence>
<organism evidence="2 3">
    <name type="scientific">Streptomyces himastatinicus ATCC 53653</name>
    <dbReference type="NCBI Taxonomy" id="457427"/>
    <lineage>
        <taxon>Bacteria</taxon>
        <taxon>Bacillati</taxon>
        <taxon>Actinomycetota</taxon>
        <taxon>Actinomycetes</taxon>
        <taxon>Kitasatosporales</taxon>
        <taxon>Streptomycetaceae</taxon>
        <taxon>Streptomyces</taxon>
        <taxon>Streptomyces violaceusniger group</taxon>
    </lineage>
</organism>
<sequence>MSQWNLSVRLTGQGTSLTRTLRDASREARALSRDINAARRDLNQLQRAGSRSIRIGVRLDANRLRADVQRAVRQAGTGSGITIPLRVDGSRLRADIRRHISGAGTGQGLNIRLGIDATRLRRDVQGALTAAGAGQGLNVRLGIDAASLRRDVQTALTTAGTGQGIRVPLNVDADHLRDEVQAALTSAGAGQGLGVSLHLTDTMQLRRDVTAAVRWASMGHRIEIPLVLGNRMGLRRDVSDAVRWASMNQTITVRVRADTSDLGDLTNIINQPSGGGGGGGAGGALQGLLMLSPAAIPLLAGLSANLAPLAGQFAVGGTAAAAFGIALAGQIGPLGEVADAEKKYQDAITEHGQTSKEAMEAQRAYQQQLTKLPPETQKAAIAVSQLKKDFTGWSDDMSGFTMGPVTKGITVLDELIPRLTPHVKSASTELDRLVTVAGGAIETPGFDAMADKFSDFTDRQLEEMTDGVIHFMRLLSEGEAPGGGPISEFMAYARENGPEAREAISAISDAIVTLLRGASEAGPSMLTLVTAVARLVAALPPELVGIIIQVGTALKLLQLSGAGMAALAGGLGRVRAQITGLATASAA</sequence>